<dbReference type="PROSITE" id="PS50082">
    <property type="entry name" value="WD_REPEATS_2"/>
    <property type="match status" value="3"/>
</dbReference>
<dbReference type="Pfam" id="PF00400">
    <property type="entry name" value="WD40"/>
    <property type="match status" value="4"/>
</dbReference>
<feature type="repeat" description="WD" evidence="8">
    <location>
        <begin position="358"/>
        <end position="392"/>
    </location>
</feature>
<evidence type="ECO:0000256" key="5">
    <source>
        <dbReference type="ARBA" id="ARBA00022737"/>
    </source>
</evidence>
<keyword evidence="5" id="KW-0677">Repeat</keyword>
<evidence type="ECO:0000256" key="4">
    <source>
        <dbReference type="ARBA" id="ARBA00022574"/>
    </source>
</evidence>
<evidence type="ECO:0000256" key="2">
    <source>
        <dbReference type="ARBA" id="ARBA00004496"/>
    </source>
</evidence>
<dbReference type="PANTHER" id="PTHR19855">
    <property type="entry name" value="WD40 REPEAT PROTEIN 12, 37"/>
    <property type="match status" value="1"/>
</dbReference>
<dbReference type="InterPro" id="IPR019775">
    <property type="entry name" value="WD40_repeat_CS"/>
</dbReference>
<evidence type="ECO:0000256" key="9">
    <source>
        <dbReference type="SAM" id="MobiDB-lite"/>
    </source>
</evidence>
<comment type="subcellular location">
    <subcellularLocation>
        <location evidence="2">Cytoplasm</location>
    </subcellularLocation>
    <subcellularLocation>
        <location evidence="1">Nucleus</location>
    </subcellularLocation>
</comment>
<dbReference type="SMART" id="SM00320">
    <property type="entry name" value="WD40"/>
    <property type="match status" value="5"/>
</dbReference>
<evidence type="ECO:0000256" key="1">
    <source>
        <dbReference type="ARBA" id="ARBA00004123"/>
    </source>
</evidence>
<evidence type="ECO:0000256" key="3">
    <source>
        <dbReference type="ARBA" id="ARBA00022490"/>
    </source>
</evidence>
<reference evidence="11" key="1">
    <citation type="submission" date="2022-11" db="UniProtKB">
        <authorList>
            <consortium name="WormBaseParasite"/>
        </authorList>
    </citation>
    <scope>IDENTIFICATION</scope>
</reference>
<keyword evidence="6" id="KW-0539">Nucleus</keyword>
<dbReference type="InterPro" id="IPR001680">
    <property type="entry name" value="WD40_rpt"/>
</dbReference>
<dbReference type="PROSITE" id="PS50294">
    <property type="entry name" value="WD_REPEATS_REGION"/>
    <property type="match status" value="2"/>
</dbReference>
<dbReference type="InterPro" id="IPR036322">
    <property type="entry name" value="WD40_repeat_dom_sf"/>
</dbReference>
<protein>
    <recommendedName>
        <fullName evidence="7">WD repeat-containing protein 37</fullName>
    </recommendedName>
</protein>
<dbReference type="GO" id="GO:0005737">
    <property type="term" value="C:cytoplasm"/>
    <property type="evidence" value="ECO:0007669"/>
    <property type="project" value="UniProtKB-SubCell"/>
</dbReference>
<name>A0A915D0K1_9BILA</name>
<dbReference type="PROSITE" id="PS00678">
    <property type="entry name" value="WD_REPEATS_1"/>
    <property type="match status" value="1"/>
</dbReference>
<evidence type="ECO:0000256" key="7">
    <source>
        <dbReference type="ARBA" id="ARBA00040954"/>
    </source>
</evidence>
<evidence type="ECO:0000256" key="8">
    <source>
        <dbReference type="PROSITE-ProRule" id="PRU00221"/>
    </source>
</evidence>
<keyword evidence="3" id="KW-0963">Cytoplasm</keyword>
<feature type="repeat" description="WD" evidence="8">
    <location>
        <begin position="401"/>
        <end position="441"/>
    </location>
</feature>
<keyword evidence="4 8" id="KW-0853">WD repeat</keyword>
<evidence type="ECO:0000313" key="10">
    <source>
        <dbReference type="Proteomes" id="UP000887574"/>
    </source>
</evidence>
<organism evidence="10 11">
    <name type="scientific">Ditylenchus dipsaci</name>
    <dbReference type="NCBI Taxonomy" id="166011"/>
    <lineage>
        <taxon>Eukaryota</taxon>
        <taxon>Metazoa</taxon>
        <taxon>Ecdysozoa</taxon>
        <taxon>Nematoda</taxon>
        <taxon>Chromadorea</taxon>
        <taxon>Rhabditida</taxon>
        <taxon>Tylenchina</taxon>
        <taxon>Tylenchomorpha</taxon>
        <taxon>Sphaerularioidea</taxon>
        <taxon>Anguinidae</taxon>
        <taxon>Anguininae</taxon>
        <taxon>Ditylenchus</taxon>
    </lineage>
</organism>
<dbReference type="WBParaSite" id="jg14270.1">
    <property type="protein sequence ID" value="jg14270.1"/>
    <property type="gene ID" value="jg14270"/>
</dbReference>
<sequence>MTSGFNHPNHPYYYYTNPYLPATQRVRSQTDSVLHAFSTSLEASSGLATENAAALEAHKTFRSRLYELFALIEKEFDALHSENSALRSRLEGQGHSIQHHFASSHLSNHQQIEKNVVAANDPSNYAASSPMPVSEANSMFSSGANTEQTDKLNSKKPTQAARQKWKGRLVTSLKSGGGGNLLADTSKHRFVQNFKGHSDGIWHVDAACLGVASMVVGSASADQTAKLWSAEDGKCLLNYTGHTGSRGSLGHIWKANLGSSLNSSTVGNHMVSEANEYDSMFSDRIAITETKGQEECSDLDQSIGRGAHLQQPLIRLTGHTDVVVSGEWLYGGDQVITASWDRTANVYDAETGKIVNVLSGHDQELTHCNAHNSQKLVATASKDFTFRLWDFREPIQSVAVFQGHNDAVTSVVFTQMHHILSGSDDRTAKVWDLRNMRSPISAIRLNSPANRISVCSKYNLIAIPQDGRHISIYDLQGMRISRLPITNGKCHHRMVCSTKWLSDHTVNNLISSGFDRQIIGWKVQIPVSKG</sequence>
<feature type="repeat" description="WD" evidence="8">
    <location>
        <begin position="316"/>
        <end position="357"/>
    </location>
</feature>
<feature type="compositionally biased region" description="Polar residues" evidence="9">
    <location>
        <begin position="135"/>
        <end position="147"/>
    </location>
</feature>
<dbReference type="GO" id="GO:0005634">
    <property type="term" value="C:nucleus"/>
    <property type="evidence" value="ECO:0007669"/>
    <property type="project" value="UniProtKB-SubCell"/>
</dbReference>
<evidence type="ECO:0000256" key="6">
    <source>
        <dbReference type="ARBA" id="ARBA00023242"/>
    </source>
</evidence>
<accession>A0A915D0K1</accession>
<proteinExistence type="predicted"/>
<keyword evidence="10" id="KW-1185">Reference proteome</keyword>
<dbReference type="InterPro" id="IPR015943">
    <property type="entry name" value="WD40/YVTN_repeat-like_dom_sf"/>
</dbReference>
<dbReference type="Proteomes" id="UP000887574">
    <property type="component" value="Unplaced"/>
</dbReference>
<dbReference type="AlphaFoldDB" id="A0A915D0K1"/>
<feature type="region of interest" description="Disordered" evidence="9">
    <location>
        <begin position="123"/>
        <end position="166"/>
    </location>
</feature>
<evidence type="ECO:0000313" key="11">
    <source>
        <dbReference type="WBParaSite" id="jg14270.1"/>
    </source>
</evidence>
<dbReference type="Gene3D" id="2.130.10.10">
    <property type="entry name" value="YVTN repeat-like/Quinoprotein amine dehydrogenase"/>
    <property type="match status" value="3"/>
</dbReference>
<dbReference type="InterPro" id="IPR020472">
    <property type="entry name" value="WD40_PAC1"/>
</dbReference>
<dbReference type="PRINTS" id="PR00320">
    <property type="entry name" value="GPROTEINBRPT"/>
</dbReference>
<dbReference type="SUPFAM" id="SSF50978">
    <property type="entry name" value="WD40 repeat-like"/>
    <property type="match status" value="1"/>
</dbReference>
<dbReference type="PANTHER" id="PTHR19855:SF12">
    <property type="entry name" value="WD REPEAT-CONTAINING PROTEIN 37"/>
    <property type="match status" value="1"/>
</dbReference>